<protein>
    <submittedName>
        <fullName evidence="4">Sporulation protein</fullName>
    </submittedName>
</protein>
<feature type="domain" description="SPOR" evidence="3">
    <location>
        <begin position="113"/>
        <end position="192"/>
    </location>
</feature>
<evidence type="ECO:0000313" key="4">
    <source>
        <dbReference type="EMBL" id="TXS93913.1"/>
    </source>
</evidence>
<proteinExistence type="predicted"/>
<comment type="caution">
    <text evidence="4">The sequence shown here is derived from an EMBL/GenBank/DDBJ whole genome shotgun (WGS) entry which is preliminary data.</text>
</comment>
<dbReference type="EMBL" id="VRZA01000003">
    <property type="protein sequence ID" value="TXS93913.1"/>
    <property type="molecule type" value="Genomic_DNA"/>
</dbReference>
<dbReference type="InterPro" id="IPR007730">
    <property type="entry name" value="SPOR-like_dom"/>
</dbReference>
<evidence type="ECO:0000259" key="3">
    <source>
        <dbReference type="PROSITE" id="PS51724"/>
    </source>
</evidence>
<dbReference type="PROSITE" id="PS51724">
    <property type="entry name" value="SPOR"/>
    <property type="match status" value="1"/>
</dbReference>
<keyword evidence="5" id="KW-1185">Reference proteome</keyword>
<feature type="region of interest" description="Disordered" evidence="1">
    <location>
        <begin position="1"/>
        <end position="29"/>
    </location>
</feature>
<name>A0A5C8ZZ83_9GAMM</name>
<evidence type="ECO:0000313" key="5">
    <source>
        <dbReference type="Proteomes" id="UP000321039"/>
    </source>
</evidence>
<dbReference type="SUPFAM" id="SSF110997">
    <property type="entry name" value="Sporulation related repeat"/>
    <property type="match status" value="1"/>
</dbReference>
<evidence type="ECO:0000256" key="1">
    <source>
        <dbReference type="SAM" id="MobiDB-lite"/>
    </source>
</evidence>
<evidence type="ECO:0000256" key="2">
    <source>
        <dbReference type="SAM" id="Phobius"/>
    </source>
</evidence>
<dbReference type="GO" id="GO:0042834">
    <property type="term" value="F:peptidoglycan binding"/>
    <property type="evidence" value="ECO:0007669"/>
    <property type="project" value="InterPro"/>
</dbReference>
<gene>
    <name evidence="4" type="ORF">FV139_09810</name>
</gene>
<dbReference type="RefSeq" id="WP_148068255.1">
    <property type="nucleotide sequence ID" value="NZ_VRZA01000003.1"/>
</dbReference>
<reference evidence="4 5" key="1">
    <citation type="submission" date="2019-08" db="EMBL/GenBank/DDBJ databases">
        <title>Parahaliea maris sp. nov., isolated from the surface seawater.</title>
        <authorList>
            <person name="Liu Y."/>
        </authorList>
    </citation>
    <scope>NUCLEOTIDE SEQUENCE [LARGE SCALE GENOMIC DNA]</scope>
    <source>
        <strain evidence="4 5">HSLHS9</strain>
    </source>
</reference>
<feature type="region of interest" description="Disordered" evidence="1">
    <location>
        <begin position="62"/>
        <end position="82"/>
    </location>
</feature>
<dbReference type="InterPro" id="IPR052521">
    <property type="entry name" value="Cell_div_SPOR-domain"/>
</dbReference>
<keyword evidence="2" id="KW-1133">Transmembrane helix</keyword>
<dbReference type="PANTHER" id="PTHR38687:SF2">
    <property type="entry name" value="CELL DIVISION PROTEIN FTSN"/>
    <property type="match status" value="1"/>
</dbReference>
<accession>A0A5C8ZZ83</accession>
<dbReference type="AlphaFoldDB" id="A0A5C8ZZ83"/>
<dbReference type="PANTHER" id="PTHR38687">
    <property type="entry name" value="CELL DIVISION PROTEIN DEDD-RELATED"/>
    <property type="match status" value="1"/>
</dbReference>
<keyword evidence="2" id="KW-0812">Transmembrane</keyword>
<organism evidence="4 5">
    <name type="scientific">Parahaliea maris</name>
    <dbReference type="NCBI Taxonomy" id="2716870"/>
    <lineage>
        <taxon>Bacteria</taxon>
        <taxon>Pseudomonadati</taxon>
        <taxon>Pseudomonadota</taxon>
        <taxon>Gammaproteobacteria</taxon>
        <taxon>Cellvibrionales</taxon>
        <taxon>Halieaceae</taxon>
        <taxon>Parahaliea</taxon>
    </lineage>
</organism>
<sequence length="193" mass="21047">MARDYASGKRNTRKTATRKPAASRSKTAARPRVWRWYGAGVLTGLGAALALYLVTLPPAPGDAGTEAAPVASTQPAAKTPPKPRFDFYTMLPEQTIDVDVDPAEVAQPRATASSSKEIYLLQAGSFRQRADADRRRAELLLLGLEPRVEESSSDNGRWFRVFIGPFDSRSKMAKARSLTAGQDIDTLLLKREG</sequence>
<dbReference type="InterPro" id="IPR036680">
    <property type="entry name" value="SPOR-like_sf"/>
</dbReference>
<dbReference type="Gene3D" id="3.30.70.1070">
    <property type="entry name" value="Sporulation related repeat"/>
    <property type="match status" value="1"/>
</dbReference>
<dbReference type="Pfam" id="PF05036">
    <property type="entry name" value="SPOR"/>
    <property type="match status" value="1"/>
</dbReference>
<keyword evidence="2" id="KW-0472">Membrane</keyword>
<dbReference type="Proteomes" id="UP000321039">
    <property type="component" value="Unassembled WGS sequence"/>
</dbReference>
<feature type="transmembrane region" description="Helical" evidence="2">
    <location>
        <begin position="34"/>
        <end position="54"/>
    </location>
</feature>